<feature type="compositionally biased region" description="Basic and acidic residues" evidence="2">
    <location>
        <begin position="1"/>
        <end position="14"/>
    </location>
</feature>
<dbReference type="InterPro" id="IPR016024">
    <property type="entry name" value="ARM-type_fold"/>
</dbReference>
<evidence type="ECO:0000256" key="2">
    <source>
        <dbReference type="SAM" id="MobiDB-lite"/>
    </source>
</evidence>
<sequence length="821" mass="91635">MDLAKKAYDARDDLLLGPERPEPEEEEKNQEENQGERKPRRTVYEKEEEELMELFTKLEPPIYKPAPLHVRGLCQAAKRQCNRQKLLEEERLQVLEQLRRDERPSNLKCLSDEELNDIELTGRRVQYHVALLQRRQERLAKIDNKTFQQLPGQLIEAGADGDYDFIKLCVEASVPLDMFNERGVTALITATVNNKVSSAKLLLDSAADPSMQDLNGANCVHYAVGLRRLQILDLALGAINRSRCYVALYVKDARGKNVLDYARSDGHEESLRLLKLRLGGPIGFVWAVTDSMVYNAVAKLPSGDKGHKGMARAVARLAAERAAQKIQEKIRQAKEKARERLLGGWLCSYCSKATISKKKMEETIQADVPEMEEDEDADLIPDLIPDLQQQPGTLAILRVMGSRVLRLVTALCRFRELVESMGDQIEAILRPACLLVQNLQPDYEVVIQSDDKGESEEEGGMASFVAQCMELIQVLAGRSKLKALLKNRVKSLIQLFVPFMRITEAQAEAWRNDPNEYLQQEEDDHFRGCMVRLSGEGLLSSMLESFKREATRSLANVVETLCSTQSVWLRTAPEELHLGLSVRKASEASRTAGGVQSLALPLAIFAGTGAAAGYVLYLEHLDDEKVKRPKFLPENLSSPENPRVWFDISVNHLRVGRVECELFAKVCPKTVENFRCLCTGEKGIGSFGRPLHYKLCPMHRIIPGLVCQGGDFVNGDGTGGESIYGPRFDDEFDHGVIMHSKPMLLSMANAGPNTNSSQFFITSAKMHYLDEKHVVFGQVLSGEDVIYQVHRYGTPDGSTIATVLISNCGQIPPALCLQGSS</sequence>
<evidence type="ECO:0000313" key="5">
    <source>
        <dbReference type="Proteomes" id="UP001642464"/>
    </source>
</evidence>
<feature type="compositionally biased region" description="Basic and acidic residues" evidence="2">
    <location>
        <begin position="30"/>
        <end position="45"/>
    </location>
</feature>
<dbReference type="GO" id="GO:0016853">
    <property type="term" value="F:isomerase activity"/>
    <property type="evidence" value="ECO:0007669"/>
    <property type="project" value="UniProtKB-KW"/>
</dbReference>
<evidence type="ECO:0000256" key="1">
    <source>
        <dbReference type="PROSITE-ProRule" id="PRU00023"/>
    </source>
</evidence>
<dbReference type="Gene3D" id="1.25.10.10">
    <property type="entry name" value="Leucine-rich Repeat Variant"/>
    <property type="match status" value="1"/>
</dbReference>
<protein>
    <submittedName>
        <fullName evidence="4">Peptidyl-prolyl cis-trans isomerase (PPIase) (Cyclophilin) (Cyp) (Cyclosporin A-binding protein) (Rotamase) (Allergen Cat r 1)</fullName>
    </submittedName>
</protein>
<dbReference type="Gene3D" id="1.25.40.20">
    <property type="entry name" value="Ankyrin repeat-containing domain"/>
    <property type="match status" value="1"/>
</dbReference>
<dbReference type="InterPro" id="IPR002110">
    <property type="entry name" value="Ankyrin_rpt"/>
</dbReference>
<dbReference type="SUPFAM" id="SSF50891">
    <property type="entry name" value="Cyclophilin-like"/>
    <property type="match status" value="1"/>
</dbReference>
<dbReference type="InterPro" id="IPR036770">
    <property type="entry name" value="Ankyrin_rpt-contain_sf"/>
</dbReference>
<evidence type="ECO:0000259" key="3">
    <source>
        <dbReference type="PROSITE" id="PS50072"/>
    </source>
</evidence>
<dbReference type="InterPro" id="IPR011989">
    <property type="entry name" value="ARM-like"/>
</dbReference>
<keyword evidence="1" id="KW-0040">ANK repeat</keyword>
<dbReference type="PANTHER" id="PTHR11071">
    <property type="entry name" value="PEPTIDYL-PROLYL CIS-TRANS ISOMERASE"/>
    <property type="match status" value="1"/>
</dbReference>
<organism evidence="4 5">
    <name type="scientific">Durusdinium trenchii</name>
    <dbReference type="NCBI Taxonomy" id="1381693"/>
    <lineage>
        <taxon>Eukaryota</taxon>
        <taxon>Sar</taxon>
        <taxon>Alveolata</taxon>
        <taxon>Dinophyceae</taxon>
        <taxon>Suessiales</taxon>
        <taxon>Symbiodiniaceae</taxon>
        <taxon>Durusdinium</taxon>
    </lineage>
</organism>
<dbReference type="EMBL" id="CAXAMM010020557">
    <property type="protein sequence ID" value="CAK9048119.1"/>
    <property type="molecule type" value="Genomic_DNA"/>
</dbReference>
<dbReference type="Gene3D" id="2.40.100.10">
    <property type="entry name" value="Cyclophilin-like"/>
    <property type="match status" value="1"/>
</dbReference>
<comment type="caution">
    <text evidence="4">The sequence shown here is derived from an EMBL/GenBank/DDBJ whole genome shotgun (WGS) entry which is preliminary data.</text>
</comment>
<dbReference type="Pfam" id="PF00160">
    <property type="entry name" value="Pro_isomerase"/>
    <property type="match status" value="1"/>
</dbReference>
<reference evidence="4 5" key="1">
    <citation type="submission" date="2024-02" db="EMBL/GenBank/DDBJ databases">
        <authorList>
            <person name="Chen Y."/>
            <person name="Shah S."/>
            <person name="Dougan E. K."/>
            <person name="Thang M."/>
            <person name="Chan C."/>
        </authorList>
    </citation>
    <scope>NUCLEOTIDE SEQUENCE [LARGE SCALE GENOMIC DNA]</scope>
</reference>
<dbReference type="PANTHER" id="PTHR11071:SF561">
    <property type="entry name" value="PEPTIDYL-PROLYL CIS-TRANS ISOMERASE D-RELATED"/>
    <property type="match status" value="1"/>
</dbReference>
<dbReference type="SUPFAM" id="SSF48403">
    <property type="entry name" value="Ankyrin repeat"/>
    <property type="match status" value="1"/>
</dbReference>
<accession>A0ABP0M9D2</accession>
<dbReference type="PRINTS" id="PR00153">
    <property type="entry name" value="CSAPPISMRASE"/>
</dbReference>
<feature type="repeat" description="ANK" evidence="1">
    <location>
        <begin position="182"/>
        <end position="214"/>
    </location>
</feature>
<dbReference type="PROSITE" id="PS50088">
    <property type="entry name" value="ANK_REPEAT"/>
    <property type="match status" value="1"/>
</dbReference>
<keyword evidence="4" id="KW-0413">Isomerase</keyword>
<dbReference type="InterPro" id="IPR029000">
    <property type="entry name" value="Cyclophilin-like_dom_sf"/>
</dbReference>
<dbReference type="InterPro" id="IPR002130">
    <property type="entry name" value="Cyclophilin-type_PPIase_dom"/>
</dbReference>
<dbReference type="SUPFAM" id="SSF48371">
    <property type="entry name" value="ARM repeat"/>
    <property type="match status" value="1"/>
</dbReference>
<dbReference type="PROSITE" id="PS50072">
    <property type="entry name" value="CSA_PPIASE_2"/>
    <property type="match status" value="1"/>
</dbReference>
<dbReference type="Proteomes" id="UP001642464">
    <property type="component" value="Unassembled WGS sequence"/>
</dbReference>
<proteinExistence type="predicted"/>
<evidence type="ECO:0000313" key="4">
    <source>
        <dbReference type="EMBL" id="CAK9048119.1"/>
    </source>
</evidence>
<gene>
    <name evidence="4" type="ORF">SCF082_LOCUS26843</name>
</gene>
<feature type="domain" description="PPIase cyclophilin-type" evidence="3">
    <location>
        <begin position="645"/>
        <end position="810"/>
    </location>
</feature>
<feature type="region of interest" description="Disordered" evidence="2">
    <location>
        <begin position="1"/>
        <end position="45"/>
    </location>
</feature>
<name>A0ABP0M9D2_9DINO</name>
<keyword evidence="5" id="KW-1185">Reference proteome</keyword>